<evidence type="ECO:0000256" key="1">
    <source>
        <dbReference type="SAM" id="MobiDB-lite"/>
    </source>
</evidence>
<accession>A0AAN6WG71</accession>
<evidence type="ECO:0000313" key="3">
    <source>
        <dbReference type="Proteomes" id="UP001302321"/>
    </source>
</evidence>
<sequence>MSFLTTNPNIKNNPPPPAFPNPAALKKYQRQLAQPPPPRAIFEHSYTIPSSKRPLSLREDEVSVTFSTPPQPQERKRGRRKGSVLERMDKIGAPWRLQMLQDQQQPQPPTPLPKTVSPRFGKMYNKKGEVIGYVEVGGGGGNNDEDAEMAWS</sequence>
<feature type="region of interest" description="Disordered" evidence="1">
    <location>
        <begin position="1"/>
        <end position="120"/>
    </location>
</feature>
<organism evidence="2 3">
    <name type="scientific">Triangularia setosa</name>
    <dbReference type="NCBI Taxonomy" id="2587417"/>
    <lineage>
        <taxon>Eukaryota</taxon>
        <taxon>Fungi</taxon>
        <taxon>Dikarya</taxon>
        <taxon>Ascomycota</taxon>
        <taxon>Pezizomycotina</taxon>
        <taxon>Sordariomycetes</taxon>
        <taxon>Sordariomycetidae</taxon>
        <taxon>Sordariales</taxon>
        <taxon>Podosporaceae</taxon>
        <taxon>Triangularia</taxon>
    </lineage>
</organism>
<feature type="compositionally biased region" description="Low complexity" evidence="1">
    <location>
        <begin position="94"/>
        <end position="105"/>
    </location>
</feature>
<protein>
    <submittedName>
        <fullName evidence="2">Uncharacterized protein</fullName>
    </submittedName>
</protein>
<comment type="caution">
    <text evidence="2">The sequence shown here is derived from an EMBL/GenBank/DDBJ whole genome shotgun (WGS) entry which is preliminary data.</text>
</comment>
<dbReference type="EMBL" id="MU866091">
    <property type="protein sequence ID" value="KAK4181078.1"/>
    <property type="molecule type" value="Genomic_DNA"/>
</dbReference>
<reference evidence="2" key="1">
    <citation type="journal article" date="2023" name="Mol. Phylogenet. Evol.">
        <title>Genome-scale phylogeny and comparative genomics of the fungal order Sordariales.</title>
        <authorList>
            <person name="Hensen N."/>
            <person name="Bonometti L."/>
            <person name="Westerberg I."/>
            <person name="Brannstrom I.O."/>
            <person name="Guillou S."/>
            <person name="Cros-Aarteil S."/>
            <person name="Calhoun S."/>
            <person name="Haridas S."/>
            <person name="Kuo A."/>
            <person name="Mondo S."/>
            <person name="Pangilinan J."/>
            <person name="Riley R."/>
            <person name="LaButti K."/>
            <person name="Andreopoulos B."/>
            <person name="Lipzen A."/>
            <person name="Chen C."/>
            <person name="Yan M."/>
            <person name="Daum C."/>
            <person name="Ng V."/>
            <person name="Clum A."/>
            <person name="Steindorff A."/>
            <person name="Ohm R.A."/>
            <person name="Martin F."/>
            <person name="Silar P."/>
            <person name="Natvig D.O."/>
            <person name="Lalanne C."/>
            <person name="Gautier V."/>
            <person name="Ament-Velasquez S.L."/>
            <person name="Kruys A."/>
            <person name="Hutchinson M.I."/>
            <person name="Powell A.J."/>
            <person name="Barry K."/>
            <person name="Miller A.N."/>
            <person name="Grigoriev I.V."/>
            <person name="Debuchy R."/>
            <person name="Gladieux P."/>
            <person name="Hiltunen Thoren M."/>
            <person name="Johannesson H."/>
        </authorList>
    </citation>
    <scope>NUCLEOTIDE SEQUENCE</scope>
    <source>
        <strain evidence="2">CBS 892.96</strain>
    </source>
</reference>
<evidence type="ECO:0000313" key="2">
    <source>
        <dbReference type="EMBL" id="KAK4181078.1"/>
    </source>
</evidence>
<proteinExistence type="predicted"/>
<dbReference type="AlphaFoldDB" id="A0AAN6WG71"/>
<keyword evidence="3" id="KW-1185">Reference proteome</keyword>
<reference evidence="2" key="2">
    <citation type="submission" date="2023-05" db="EMBL/GenBank/DDBJ databases">
        <authorList>
            <consortium name="Lawrence Berkeley National Laboratory"/>
            <person name="Steindorff A."/>
            <person name="Hensen N."/>
            <person name="Bonometti L."/>
            <person name="Westerberg I."/>
            <person name="Brannstrom I.O."/>
            <person name="Guillou S."/>
            <person name="Cros-Aarteil S."/>
            <person name="Calhoun S."/>
            <person name="Haridas S."/>
            <person name="Kuo A."/>
            <person name="Mondo S."/>
            <person name="Pangilinan J."/>
            <person name="Riley R."/>
            <person name="Labutti K."/>
            <person name="Andreopoulos B."/>
            <person name="Lipzen A."/>
            <person name="Chen C."/>
            <person name="Yanf M."/>
            <person name="Daum C."/>
            <person name="Ng V."/>
            <person name="Clum A."/>
            <person name="Ohm R."/>
            <person name="Martin F."/>
            <person name="Silar P."/>
            <person name="Natvig D."/>
            <person name="Lalanne C."/>
            <person name="Gautier V."/>
            <person name="Ament-Velasquez S.L."/>
            <person name="Kruys A."/>
            <person name="Hutchinson M.I."/>
            <person name="Powell A.J."/>
            <person name="Barry K."/>
            <person name="Miller A.N."/>
            <person name="Grigoriev I.V."/>
            <person name="Debuchy R."/>
            <person name="Gladieux P."/>
            <person name="Thoren M.H."/>
            <person name="Johannesson H."/>
        </authorList>
    </citation>
    <scope>NUCLEOTIDE SEQUENCE</scope>
    <source>
        <strain evidence="2">CBS 892.96</strain>
    </source>
</reference>
<gene>
    <name evidence="2" type="ORF">QBC36DRAFT_372260</name>
</gene>
<dbReference type="Proteomes" id="UP001302321">
    <property type="component" value="Unassembled WGS sequence"/>
</dbReference>
<name>A0AAN6WG71_9PEZI</name>